<name>A0A5D4XNX6_9GAMM</name>
<sequence length="101" mass="10346">MTQKIDGTGPIARPPETASRPLPAARAGAERSAPVAAAESIRLTGEAEGLQALERELGTGPAGIDLARVNALRAAIADGSYQVDAQAVATRMLDLERQLGG</sequence>
<proteinExistence type="inferred from homology"/>
<dbReference type="Proteomes" id="UP000324973">
    <property type="component" value="Unassembled WGS sequence"/>
</dbReference>
<organism evidence="11 12">
    <name type="scientific">Luteimonas viscosa</name>
    <dbReference type="NCBI Taxonomy" id="1132694"/>
    <lineage>
        <taxon>Bacteria</taxon>
        <taxon>Pseudomonadati</taxon>
        <taxon>Pseudomonadota</taxon>
        <taxon>Gammaproteobacteria</taxon>
        <taxon>Lysobacterales</taxon>
        <taxon>Lysobacteraceae</taxon>
        <taxon>Luteimonas</taxon>
    </lineage>
</organism>
<keyword evidence="11" id="KW-0282">Flagellum</keyword>
<evidence type="ECO:0000256" key="7">
    <source>
        <dbReference type="ARBA" id="ARBA00024739"/>
    </source>
</evidence>
<dbReference type="GO" id="GO:0044781">
    <property type="term" value="P:bacterial-type flagellum organization"/>
    <property type="evidence" value="ECO:0007669"/>
    <property type="project" value="UniProtKB-KW"/>
</dbReference>
<evidence type="ECO:0000256" key="3">
    <source>
        <dbReference type="ARBA" id="ARBA00022491"/>
    </source>
</evidence>
<dbReference type="Pfam" id="PF04316">
    <property type="entry name" value="FlgM"/>
    <property type="match status" value="1"/>
</dbReference>
<evidence type="ECO:0000313" key="11">
    <source>
        <dbReference type="EMBL" id="TYT26289.1"/>
    </source>
</evidence>
<dbReference type="OrthoDB" id="7063735at2"/>
<keyword evidence="6" id="KW-0804">Transcription</keyword>
<evidence type="ECO:0000256" key="2">
    <source>
        <dbReference type="ARBA" id="ARBA00017823"/>
    </source>
</evidence>
<evidence type="ECO:0000256" key="5">
    <source>
        <dbReference type="ARBA" id="ARBA00023015"/>
    </source>
</evidence>
<evidence type="ECO:0000256" key="1">
    <source>
        <dbReference type="ARBA" id="ARBA00005322"/>
    </source>
</evidence>
<dbReference type="InterPro" id="IPR007412">
    <property type="entry name" value="FlgM"/>
</dbReference>
<reference evidence="11 12" key="1">
    <citation type="submission" date="2019-08" db="EMBL/GenBank/DDBJ databases">
        <title>Luteimonas viscosus sp. nov., isolated from soil of a sunflower field.</title>
        <authorList>
            <person name="Jianli Z."/>
            <person name="Ying Z."/>
        </authorList>
    </citation>
    <scope>NUCLEOTIDE SEQUENCE [LARGE SCALE GENOMIC DNA]</scope>
    <source>
        <strain evidence="11 12">XBU10</strain>
    </source>
</reference>
<keyword evidence="3" id="KW-0678">Repressor</keyword>
<keyword evidence="4" id="KW-1005">Bacterial flagellum biogenesis</keyword>
<dbReference type="RefSeq" id="WP_149102838.1">
    <property type="nucleotide sequence ID" value="NZ_VTFT01000001.1"/>
</dbReference>
<protein>
    <recommendedName>
        <fullName evidence="2">Negative regulator of flagellin synthesis</fullName>
    </recommendedName>
    <alternativeName>
        <fullName evidence="8">Anti-sigma-28 factor</fullName>
    </alternativeName>
</protein>
<evidence type="ECO:0000256" key="8">
    <source>
        <dbReference type="ARBA" id="ARBA00030117"/>
    </source>
</evidence>
<comment type="similarity">
    <text evidence="1">Belongs to the FlgM family.</text>
</comment>
<comment type="caution">
    <text evidence="11">The sequence shown here is derived from an EMBL/GenBank/DDBJ whole genome shotgun (WGS) entry which is preliminary data.</text>
</comment>
<feature type="region of interest" description="Disordered" evidence="9">
    <location>
        <begin position="1"/>
        <end position="34"/>
    </location>
</feature>
<dbReference type="AlphaFoldDB" id="A0A5D4XNX6"/>
<dbReference type="NCBIfam" id="TIGR03824">
    <property type="entry name" value="FlgM_jcvi"/>
    <property type="match status" value="1"/>
</dbReference>
<evidence type="ECO:0000256" key="6">
    <source>
        <dbReference type="ARBA" id="ARBA00023163"/>
    </source>
</evidence>
<gene>
    <name evidence="11" type="primary">flgM</name>
    <name evidence="11" type="ORF">FZO89_08450</name>
</gene>
<keyword evidence="5" id="KW-0805">Transcription regulation</keyword>
<dbReference type="InterPro" id="IPR031316">
    <property type="entry name" value="FlgM_C"/>
</dbReference>
<feature type="domain" description="Anti-sigma-28 factor FlgM C-terminal" evidence="10">
    <location>
        <begin position="40"/>
        <end position="94"/>
    </location>
</feature>
<evidence type="ECO:0000313" key="12">
    <source>
        <dbReference type="Proteomes" id="UP000324973"/>
    </source>
</evidence>
<keyword evidence="12" id="KW-1185">Reference proteome</keyword>
<evidence type="ECO:0000256" key="4">
    <source>
        <dbReference type="ARBA" id="ARBA00022795"/>
    </source>
</evidence>
<dbReference type="InterPro" id="IPR035890">
    <property type="entry name" value="Anti-sigma-28_factor_FlgM_sf"/>
</dbReference>
<evidence type="ECO:0000256" key="9">
    <source>
        <dbReference type="SAM" id="MobiDB-lite"/>
    </source>
</evidence>
<accession>A0A5D4XNX6</accession>
<dbReference type="GO" id="GO:0045892">
    <property type="term" value="P:negative regulation of DNA-templated transcription"/>
    <property type="evidence" value="ECO:0007669"/>
    <property type="project" value="InterPro"/>
</dbReference>
<keyword evidence="11" id="KW-0966">Cell projection</keyword>
<comment type="function">
    <text evidence="7">Responsible for the coupling of flagellin expression to flagellar assembly by preventing expression of the flagellin genes when a component of the middle class of proteins is defective. It negatively regulates flagellar genes by inhibiting the activity of FliA by directly binding to FliA.</text>
</comment>
<dbReference type="SUPFAM" id="SSF101498">
    <property type="entry name" value="Anti-sigma factor FlgM"/>
    <property type="match status" value="1"/>
</dbReference>
<dbReference type="EMBL" id="VTFT01000001">
    <property type="protein sequence ID" value="TYT26289.1"/>
    <property type="molecule type" value="Genomic_DNA"/>
</dbReference>
<evidence type="ECO:0000259" key="10">
    <source>
        <dbReference type="Pfam" id="PF04316"/>
    </source>
</evidence>
<keyword evidence="11" id="KW-0969">Cilium</keyword>